<sequence length="404" mass="42975">MAHAIVTGGGIVGLNVALALQSKGFEVTLIDPEVVRSGASYGNAGHIAIEQVEPLASMAMVRSAWRRLYPKGALGLPVRAVGQWLPFSLRLLKAARPEPFARGKAALSALIAQAMPAWQRRVTDIAAPDLLKQDGHYVVWETKASATAGLKSWQSTDIGDARFHVATEDELASLKRITTADIAGAIRFENTGQIAEPARLLATMEATFAERGGTVLHERVARVSDGAVVLSGGETLIADAVVVSAGVRSKGLLEPLGARMPIVAERGYHIQSSSHGWPDGLPPVVFEDRSMIVTGFEGGLRAASFVEFAGVDDPPDAGKWSRLRQHVTALGLPFGPADQVAQWIGARPTFPDYLPAIGRLKDKVYYAFGHQHLGLTLGPVTGEIVADMVSGGEAPVAFSLERFQ</sequence>
<dbReference type="PANTHER" id="PTHR13847">
    <property type="entry name" value="SARCOSINE DEHYDROGENASE-RELATED"/>
    <property type="match status" value="1"/>
</dbReference>
<dbReference type="Gene3D" id="3.50.50.60">
    <property type="entry name" value="FAD/NAD(P)-binding domain"/>
    <property type="match status" value="2"/>
</dbReference>
<dbReference type="InterPro" id="IPR036188">
    <property type="entry name" value="FAD/NAD-bd_sf"/>
</dbReference>
<dbReference type="STRING" id="715226.ABI_01400"/>
<dbReference type="PANTHER" id="PTHR13847:SF289">
    <property type="entry name" value="GLYCINE OXIDASE"/>
    <property type="match status" value="1"/>
</dbReference>
<gene>
    <name evidence="3" type="ORF">ABI_01400</name>
</gene>
<dbReference type="HOGENOM" id="CLU_007884_9_0_5"/>
<dbReference type="eggNOG" id="COG0665">
    <property type="taxonomic scope" value="Bacteria"/>
</dbReference>
<dbReference type="Gene3D" id="3.30.9.10">
    <property type="entry name" value="D-Amino Acid Oxidase, subunit A, domain 2"/>
    <property type="match status" value="1"/>
</dbReference>
<dbReference type="GO" id="GO:0016491">
    <property type="term" value="F:oxidoreductase activity"/>
    <property type="evidence" value="ECO:0007669"/>
    <property type="project" value="UniProtKB-KW"/>
</dbReference>
<dbReference type="Pfam" id="PF01266">
    <property type="entry name" value="DAO"/>
    <property type="match status" value="1"/>
</dbReference>
<protein>
    <submittedName>
        <fullName evidence="3">FAD dependent oxidoreductase family protein</fullName>
    </submittedName>
</protein>
<dbReference type="InterPro" id="IPR006076">
    <property type="entry name" value="FAD-dep_OxRdtase"/>
</dbReference>
<dbReference type="AlphaFoldDB" id="F4QI72"/>
<dbReference type="OrthoDB" id="9805337at2"/>
<evidence type="ECO:0000256" key="1">
    <source>
        <dbReference type="ARBA" id="ARBA00023002"/>
    </source>
</evidence>
<reference evidence="4" key="1">
    <citation type="submission" date="2011-03" db="EMBL/GenBank/DDBJ databases">
        <title>Draft genome sequence of Brevundimonas diminuta.</title>
        <authorList>
            <person name="Brown P.J.B."/>
            <person name="Buechlein A."/>
            <person name="Hemmerich C."/>
            <person name="Brun Y.V."/>
        </authorList>
    </citation>
    <scope>NUCLEOTIDE SEQUENCE [LARGE SCALE GENOMIC DNA]</scope>
    <source>
        <strain evidence="4">C19</strain>
    </source>
</reference>
<dbReference type="RefSeq" id="WP_006270873.1">
    <property type="nucleotide sequence ID" value="NZ_GL883077.1"/>
</dbReference>
<proteinExistence type="predicted"/>
<name>F4QI72_9CAUL</name>
<dbReference type="SUPFAM" id="SSF54373">
    <property type="entry name" value="FAD-linked reductases, C-terminal domain"/>
    <property type="match status" value="1"/>
</dbReference>
<dbReference type="SUPFAM" id="SSF51971">
    <property type="entry name" value="Nucleotide-binding domain"/>
    <property type="match status" value="1"/>
</dbReference>
<evidence type="ECO:0000313" key="3">
    <source>
        <dbReference type="EMBL" id="EGF91710.1"/>
    </source>
</evidence>
<feature type="domain" description="FAD dependent oxidoreductase" evidence="2">
    <location>
        <begin position="4"/>
        <end position="388"/>
    </location>
</feature>
<accession>F4QI72</accession>
<dbReference type="GO" id="GO:0005737">
    <property type="term" value="C:cytoplasm"/>
    <property type="evidence" value="ECO:0007669"/>
    <property type="project" value="TreeGrafter"/>
</dbReference>
<evidence type="ECO:0000259" key="2">
    <source>
        <dbReference type="Pfam" id="PF01266"/>
    </source>
</evidence>
<keyword evidence="1" id="KW-0560">Oxidoreductase</keyword>
<organism evidence="3 4">
    <name type="scientific">Asticcacaulis biprosthecium C19</name>
    <dbReference type="NCBI Taxonomy" id="715226"/>
    <lineage>
        <taxon>Bacteria</taxon>
        <taxon>Pseudomonadati</taxon>
        <taxon>Pseudomonadota</taxon>
        <taxon>Alphaproteobacteria</taxon>
        <taxon>Caulobacterales</taxon>
        <taxon>Caulobacteraceae</taxon>
        <taxon>Asticcacaulis</taxon>
    </lineage>
</organism>
<dbReference type="EMBL" id="GL883077">
    <property type="protein sequence ID" value="EGF91710.1"/>
    <property type="molecule type" value="Genomic_DNA"/>
</dbReference>
<keyword evidence="4" id="KW-1185">Reference proteome</keyword>
<evidence type="ECO:0000313" key="4">
    <source>
        <dbReference type="Proteomes" id="UP000006512"/>
    </source>
</evidence>
<dbReference type="Proteomes" id="UP000006512">
    <property type="component" value="Unassembled WGS sequence"/>
</dbReference>